<evidence type="ECO:0000313" key="6">
    <source>
        <dbReference type="EMBL" id="AKK20510.1"/>
    </source>
</evidence>
<dbReference type="PATRIC" id="fig|1277257.4.peg.967"/>
<proteinExistence type="inferred from homology"/>
<evidence type="ECO:0000256" key="4">
    <source>
        <dbReference type="HAMAP-Rule" id="MF_00922"/>
    </source>
</evidence>
<name>A0A0G3I5I3_LIBAF</name>
<comment type="subunit">
    <text evidence="4">Part of the Bam complex.</text>
</comment>
<gene>
    <name evidence="4" type="primary">bamD</name>
    <name evidence="6" type="ORF">G293_04475</name>
</gene>
<dbReference type="GO" id="GO:0009279">
    <property type="term" value="C:cell outer membrane"/>
    <property type="evidence" value="ECO:0007669"/>
    <property type="project" value="UniProtKB-SubCell"/>
</dbReference>
<comment type="function">
    <text evidence="4">Part of the outer membrane protein assembly complex, which is involved in assembly and insertion of beta-barrel proteins into the outer membrane.</text>
</comment>
<dbReference type="HAMAP" id="MF_00922">
    <property type="entry name" value="OM_assembly_BamD"/>
    <property type="match status" value="1"/>
</dbReference>
<dbReference type="SUPFAM" id="SSF48452">
    <property type="entry name" value="TPR-like"/>
    <property type="match status" value="1"/>
</dbReference>
<feature type="domain" description="Outer membrane lipoprotein BamD-like" evidence="5">
    <location>
        <begin position="40"/>
        <end position="232"/>
    </location>
</feature>
<comment type="similarity">
    <text evidence="4">Belongs to the BamD family.</text>
</comment>
<dbReference type="Proteomes" id="UP000035503">
    <property type="component" value="Chromosome"/>
</dbReference>
<evidence type="ECO:0000259" key="5">
    <source>
        <dbReference type="Pfam" id="PF13525"/>
    </source>
</evidence>
<evidence type="ECO:0000256" key="2">
    <source>
        <dbReference type="ARBA" id="ARBA00023136"/>
    </source>
</evidence>
<keyword evidence="1 4" id="KW-0732">Signal</keyword>
<dbReference type="OrthoDB" id="9804044at2"/>
<dbReference type="Pfam" id="PF13525">
    <property type="entry name" value="YfiO"/>
    <property type="match status" value="1"/>
</dbReference>
<dbReference type="InterPro" id="IPR011990">
    <property type="entry name" value="TPR-like_helical_dom_sf"/>
</dbReference>
<comment type="subcellular location">
    <subcellularLocation>
        <location evidence="4">Cell outer membrane</location>
    </subcellularLocation>
</comment>
<keyword evidence="7" id="KW-1185">Reference proteome</keyword>
<dbReference type="GO" id="GO:0051205">
    <property type="term" value="P:protein insertion into membrane"/>
    <property type="evidence" value="ECO:0007669"/>
    <property type="project" value="UniProtKB-UniRule"/>
</dbReference>
<dbReference type="InterPro" id="IPR039565">
    <property type="entry name" value="BamD-like"/>
</dbReference>
<accession>A0A0G3I5I3</accession>
<dbReference type="AlphaFoldDB" id="A0A0G3I5I3"/>
<dbReference type="EMBL" id="CP004021">
    <property type="protein sequence ID" value="AKK20510.1"/>
    <property type="molecule type" value="Genomic_DNA"/>
</dbReference>
<evidence type="ECO:0000256" key="3">
    <source>
        <dbReference type="ARBA" id="ARBA00023237"/>
    </source>
</evidence>
<dbReference type="RefSeq" id="WP_047264480.1">
    <property type="nucleotide sequence ID" value="NZ_CP004021.1"/>
</dbReference>
<dbReference type="Gene3D" id="1.25.40.10">
    <property type="entry name" value="Tetratricopeptide repeat domain"/>
    <property type="match status" value="1"/>
</dbReference>
<organism evidence="6 7">
    <name type="scientific">Candidatus Liberibacter africanus PTSAPSY</name>
    <dbReference type="NCBI Taxonomy" id="1277257"/>
    <lineage>
        <taxon>Bacteria</taxon>
        <taxon>Pseudomonadati</taxon>
        <taxon>Pseudomonadota</taxon>
        <taxon>Alphaproteobacteria</taxon>
        <taxon>Hyphomicrobiales</taxon>
        <taxon>Rhizobiaceae</taxon>
        <taxon>Liberibacter</taxon>
    </lineage>
</organism>
<dbReference type="STRING" id="1277257.G293_04475"/>
<protein>
    <recommendedName>
        <fullName evidence="4">Outer membrane protein assembly factor BamD</fullName>
    </recommendedName>
</protein>
<dbReference type="NCBIfam" id="TIGR03302">
    <property type="entry name" value="OM_YfiO"/>
    <property type="match status" value="1"/>
</dbReference>
<keyword evidence="6" id="KW-0449">Lipoprotein</keyword>
<evidence type="ECO:0000313" key="7">
    <source>
        <dbReference type="Proteomes" id="UP000035503"/>
    </source>
</evidence>
<keyword evidence="3 4" id="KW-0998">Cell outer membrane</keyword>
<dbReference type="KEGG" id="lau:G293_04475"/>
<dbReference type="InterPro" id="IPR017689">
    <property type="entry name" value="BamD"/>
</dbReference>
<sequence length="260" mass="30706">MYKFALTIFFASTVFLLESCWSRRYSDDYFLNNIVNIERHNESYENAVQLMKNNDFNGSYKIFSEILRDFSFSNLARKSLLMAAFSQYSAGKYKESATLGEQYLAQYPGSQNIDYVYYLVGMSYANMIRDVHYDQQPARLMLQYMSQIVRQYKDSVYFKGARFYVTVARNQLAAKEMDIGRYYLDNGEYTSSILRFQLVVEQYSDTEQLEEAMVRLVESYFALGLMDEARDMAFLIQEQYPQGYWSQYVRKLVQSNNKKS</sequence>
<dbReference type="GO" id="GO:0043165">
    <property type="term" value="P:Gram-negative-bacterium-type cell outer membrane assembly"/>
    <property type="evidence" value="ECO:0007669"/>
    <property type="project" value="UniProtKB-UniRule"/>
</dbReference>
<reference evidence="6 7" key="1">
    <citation type="journal article" date="2015" name="Genome Announc.">
        <title>Complete Genome Sequence of 'Candidatus Liberibacter africanus,' a Bacterium Associated with Citrus Huanglongbing.</title>
        <authorList>
            <person name="Lin H."/>
            <person name="Pietersen G."/>
            <person name="Han C."/>
            <person name="Read D.A."/>
            <person name="Lou B."/>
            <person name="Gupta G."/>
            <person name="Civerolo E.L."/>
        </authorList>
    </citation>
    <scope>NUCLEOTIDE SEQUENCE [LARGE SCALE GENOMIC DNA]</scope>
    <source>
        <strain evidence="6 7">PTSAPSY</strain>
    </source>
</reference>
<evidence type="ECO:0000256" key="1">
    <source>
        <dbReference type="ARBA" id="ARBA00022729"/>
    </source>
</evidence>
<keyword evidence="2 4" id="KW-0472">Membrane</keyword>